<name>A0A5B8UH86_9BACT</name>
<dbReference type="EMBL" id="CP042433">
    <property type="protein sequence ID" value="QEC55420.1"/>
    <property type="molecule type" value="Genomic_DNA"/>
</dbReference>
<reference evidence="6 7" key="1">
    <citation type="journal article" date="2015" name="Int. J. Syst. Evol. Microbiol.">
        <title>Flavisolibacter ginsenosidimutans sp. nov., with ginsenoside-converting activity isolated from soil used for cultivating ginseng.</title>
        <authorList>
            <person name="Zhao Y."/>
            <person name="Liu Q."/>
            <person name="Kang M.S."/>
            <person name="Jin F."/>
            <person name="Yu H."/>
            <person name="Im W.T."/>
        </authorList>
    </citation>
    <scope>NUCLEOTIDE SEQUENCE [LARGE SCALE GENOMIC DNA]</scope>
    <source>
        <strain evidence="6 7">Gsoil 636</strain>
    </source>
</reference>
<organism evidence="6 7">
    <name type="scientific">Flavisolibacter ginsenosidimutans</name>
    <dbReference type="NCBI Taxonomy" id="661481"/>
    <lineage>
        <taxon>Bacteria</taxon>
        <taxon>Pseudomonadati</taxon>
        <taxon>Bacteroidota</taxon>
        <taxon>Chitinophagia</taxon>
        <taxon>Chitinophagales</taxon>
        <taxon>Chitinophagaceae</taxon>
        <taxon>Flavisolibacter</taxon>
    </lineage>
</organism>
<dbReference type="RefSeq" id="WP_146784075.1">
    <property type="nucleotide sequence ID" value="NZ_BAABIO010000002.1"/>
</dbReference>
<dbReference type="InterPro" id="IPR018484">
    <property type="entry name" value="FGGY_N"/>
</dbReference>
<dbReference type="PANTHER" id="PTHR10196">
    <property type="entry name" value="SUGAR KINASE"/>
    <property type="match status" value="1"/>
</dbReference>
<dbReference type="InterPro" id="IPR049382">
    <property type="entry name" value="FGGY_C_2"/>
</dbReference>
<dbReference type="PANTHER" id="PTHR10196:SF57">
    <property type="entry name" value="XYLULOSE KINASE"/>
    <property type="match status" value="1"/>
</dbReference>
<evidence type="ECO:0000256" key="3">
    <source>
        <dbReference type="ARBA" id="ARBA00022777"/>
    </source>
</evidence>
<gene>
    <name evidence="6" type="ORF">FSB75_05705</name>
</gene>
<dbReference type="GO" id="GO:0004856">
    <property type="term" value="F:D-xylulokinase activity"/>
    <property type="evidence" value="ECO:0007669"/>
    <property type="project" value="TreeGrafter"/>
</dbReference>
<evidence type="ECO:0000256" key="1">
    <source>
        <dbReference type="ARBA" id="ARBA00009156"/>
    </source>
</evidence>
<feature type="domain" description="Carbohydrate kinase FGGY N-terminal" evidence="4">
    <location>
        <begin position="7"/>
        <end position="187"/>
    </location>
</feature>
<evidence type="ECO:0000313" key="6">
    <source>
        <dbReference type="EMBL" id="QEC55420.1"/>
    </source>
</evidence>
<feature type="domain" description="Carbohydrate kinase FGGY C-terminal" evidence="5">
    <location>
        <begin position="247"/>
        <end position="435"/>
    </location>
</feature>
<dbReference type="CDD" id="cd07772">
    <property type="entry name" value="ASKHA_NBD_FGGY_NaCK-like"/>
    <property type="match status" value="1"/>
</dbReference>
<dbReference type="Gene3D" id="3.30.420.40">
    <property type="match status" value="2"/>
</dbReference>
<accession>A0A5B8UH86</accession>
<dbReference type="AlphaFoldDB" id="A0A5B8UH86"/>
<evidence type="ECO:0000256" key="2">
    <source>
        <dbReference type="ARBA" id="ARBA00022679"/>
    </source>
</evidence>
<comment type="similarity">
    <text evidence="1">Belongs to the FGGY kinase family.</text>
</comment>
<evidence type="ECO:0000313" key="7">
    <source>
        <dbReference type="Proteomes" id="UP000321204"/>
    </source>
</evidence>
<evidence type="ECO:0000259" key="5">
    <source>
        <dbReference type="Pfam" id="PF21546"/>
    </source>
</evidence>
<dbReference type="OrthoDB" id="9786272at2"/>
<dbReference type="Proteomes" id="UP000321204">
    <property type="component" value="Chromosome"/>
</dbReference>
<dbReference type="Pfam" id="PF21546">
    <property type="entry name" value="FGGY_C_2"/>
    <property type="match status" value="1"/>
</dbReference>
<sequence>MRARPVIAVIDVGKTNKKLFLFDQDYNIVYEQSARFLETVDEDGDVCENIESLRLSVFDSLRRVFAKKEFCIKAINFSAYGASFVYLDEEGTPLAPLYNYLKVYPKKLSEKFYAAYGGEEAFSLRTASPVLGSLNSGLQLYRLKHEKPDVFQKTKYALHLPQYLSYLISGKACSDITSIGCHTALWDFVDNGYHEWVRKEGIDAKLAPLAAYDEVSKAAFPGNNYLVGVGLHDSSAALIPYLVNFHEPFILISTGTWCITLNPFNNSPLTADELKQDCLAYLQYQGSPVKASRLFAGREHEEGIKRIAEHFNTDAIKYRSVDFDPEIVAALQKKTANEKLPAIGEAVFERRDLSAFSSYEKAYHQLMLDIVAQQVASTNLVLKGSPVKRLFVDGGFGKNKIYMNLLALAYPNLEVYAASMAQATALGAALAVHKSWNKKPVPNTLITLQYFSAPQDAIV</sequence>
<dbReference type="GO" id="GO:0005997">
    <property type="term" value="P:xylulose metabolic process"/>
    <property type="evidence" value="ECO:0007669"/>
    <property type="project" value="TreeGrafter"/>
</dbReference>
<keyword evidence="2" id="KW-0808">Transferase</keyword>
<dbReference type="InterPro" id="IPR043129">
    <property type="entry name" value="ATPase_NBD"/>
</dbReference>
<dbReference type="GO" id="GO:0005829">
    <property type="term" value="C:cytosol"/>
    <property type="evidence" value="ECO:0007669"/>
    <property type="project" value="TreeGrafter"/>
</dbReference>
<keyword evidence="3 6" id="KW-0418">Kinase</keyword>
<protein>
    <submittedName>
        <fullName evidence="6">Carbohydrate kinase</fullName>
    </submittedName>
</protein>
<dbReference type="KEGG" id="fgg:FSB75_05705"/>
<evidence type="ECO:0000259" key="4">
    <source>
        <dbReference type="Pfam" id="PF00370"/>
    </source>
</evidence>
<dbReference type="Pfam" id="PF00370">
    <property type="entry name" value="FGGY_N"/>
    <property type="match status" value="1"/>
</dbReference>
<proteinExistence type="inferred from homology"/>
<dbReference type="SUPFAM" id="SSF53067">
    <property type="entry name" value="Actin-like ATPase domain"/>
    <property type="match status" value="2"/>
</dbReference>
<keyword evidence="7" id="KW-1185">Reference proteome</keyword>